<dbReference type="Gramene" id="TraesCAD_scaffold_069524_01G000100.1">
    <property type="protein sequence ID" value="TraesCAD_scaffold_069524_01G000100.1"/>
    <property type="gene ID" value="TraesCAD_scaffold_069524_01G000100"/>
</dbReference>
<evidence type="ECO:0000256" key="1">
    <source>
        <dbReference type="SAM" id="MobiDB-lite"/>
    </source>
</evidence>
<accession>A0A3B6GXT4</accession>
<protein>
    <recommendedName>
        <fullName evidence="2">DUF1618 domain-containing protein</fullName>
    </recommendedName>
</protein>
<dbReference type="PANTHER" id="PTHR33074:SF66">
    <property type="entry name" value="DUF1618 DOMAIN-CONTAINING PROTEIN"/>
    <property type="match status" value="1"/>
</dbReference>
<proteinExistence type="predicted"/>
<name>A0A3B6GXT4_WHEAT</name>
<dbReference type="Gramene" id="TraesCS3D02G249600.1">
    <property type="protein sequence ID" value="TraesCS3D02G249600.1.cds1"/>
    <property type="gene ID" value="TraesCS3D02G249600"/>
</dbReference>
<dbReference type="Gramene" id="TraesCLE_scaffold_044927_01G000100.1">
    <property type="protein sequence ID" value="TraesCLE_scaffold_044927_01G000100.1"/>
    <property type="gene ID" value="TraesCLE_scaffold_044927_01G000100"/>
</dbReference>
<dbReference type="InterPro" id="IPR011676">
    <property type="entry name" value="DUF1618"/>
</dbReference>
<dbReference type="Gramene" id="TraesCS3D03G0586000.1">
    <property type="protein sequence ID" value="TraesCS3D03G0586000.1.CDS1"/>
    <property type="gene ID" value="TraesCS3D03G0586000"/>
</dbReference>
<feature type="domain" description="DUF1618" evidence="2">
    <location>
        <begin position="254"/>
        <end position="381"/>
    </location>
</feature>
<dbReference type="OrthoDB" id="663726at2759"/>
<evidence type="ECO:0000313" key="4">
    <source>
        <dbReference type="Proteomes" id="UP000019116"/>
    </source>
</evidence>
<evidence type="ECO:0000313" key="3">
    <source>
        <dbReference type="EnsemblPlants" id="TraesCS3D02G249600.1.cds1"/>
    </source>
</evidence>
<feature type="compositionally biased region" description="Pro residues" evidence="1">
    <location>
        <begin position="29"/>
        <end position="41"/>
    </location>
</feature>
<organism evidence="3">
    <name type="scientific">Triticum aestivum</name>
    <name type="common">Wheat</name>
    <dbReference type="NCBI Taxonomy" id="4565"/>
    <lineage>
        <taxon>Eukaryota</taxon>
        <taxon>Viridiplantae</taxon>
        <taxon>Streptophyta</taxon>
        <taxon>Embryophyta</taxon>
        <taxon>Tracheophyta</taxon>
        <taxon>Spermatophyta</taxon>
        <taxon>Magnoliopsida</taxon>
        <taxon>Liliopsida</taxon>
        <taxon>Poales</taxon>
        <taxon>Poaceae</taxon>
        <taxon>BOP clade</taxon>
        <taxon>Pooideae</taxon>
        <taxon>Triticodae</taxon>
        <taxon>Triticeae</taxon>
        <taxon>Triticinae</taxon>
        <taxon>Triticum</taxon>
    </lineage>
</organism>
<keyword evidence="4" id="KW-1185">Reference proteome</keyword>
<evidence type="ECO:0000259" key="2">
    <source>
        <dbReference type="Pfam" id="PF07762"/>
    </source>
</evidence>
<dbReference type="Gene3D" id="1.10.260.200">
    <property type="match status" value="1"/>
</dbReference>
<dbReference type="Gramene" id="TraesWEE_scaffold_059194_01G000300.1">
    <property type="protein sequence ID" value="TraesWEE_scaffold_059194_01G000300.1"/>
    <property type="gene ID" value="TraesWEE_scaffold_059194_01G000300"/>
</dbReference>
<sequence>MSPGWGPWGLVKSLKGTVQEPAHSKPVVTHPPSPPPSPLPKTAPMSTAAVPSDESCRPGWVLLHGHAHIEKIRDETTAKCSTKTNEEIFASFSRRHPPLPSNLYVDCPGRTLLHPPGVLSMADDLILFNACVGSDRRYPRLVERDFFVYRAGPRPPSLKMLPRPHTPIASIHEVVVVVPRGRDHYAIAALVPHVHENSSFVLHQFDSEAGTWISRVLRVDPPQEPFPEPIPMDLSQIFYHTTNCAITVGSAIGWVDLWRGIILWDMLGNERTLTGMPVPLPMKQIRASDASDRRLGHARYTRGISFINGSLRFVELQFEVLHLHGLYDEETGWPISETKSWTITTWNNRGMSELHSDWDEDCTLRASEIAVGDDTKSELSLLLRDGCDDHADAEQRGLQNLFVSDPHFGMNDSDADGDIIYLTARVKFLHPKSWILAIDMKNHRVQSVAMSAPLPKGLPCVDSNYCTCIISKCTN</sequence>
<dbReference type="PANTHER" id="PTHR33074">
    <property type="entry name" value="EXPRESSED PROTEIN-RELATED"/>
    <property type="match status" value="1"/>
</dbReference>
<dbReference type="Gramene" id="TraesROB_scaffold_052721_01G000100.1">
    <property type="protein sequence ID" value="TraesROB_scaffold_052721_01G000100.1"/>
    <property type="gene ID" value="TraesROB_scaffold_052721_01G000100"/>
</dbReference>
<dbReference type="Proteomes" id="UP000019116">
    <property type="component" value="Chromosome 3D"/>
</dbReference>
<dbReference type="Pfam" id="PF07762">
    <property type="entry name" value="DUF1618"/>
    <property type="match status" value="1"/>
</dbReference>
<reference evidence="3" key="2">
    <citation type="submission" date="2018-10" db="UniProtKB">
        <authorList>
            <consortium name="EnsemblPlants"/>
        </authorList>
    </citation>
    <scope>IDENTIFICATION</scope>
</reference>
<reference evidence="3" key="1">
    <citation type="submission" date="2018-08" db="EMBL/GenBank/DDBJ databases">
        <authorList>
            <person name="Rossello M."/>
        </authorList>
    </citation>
    <scope>NUCLEOTIDE SEQUENCE [LARGE SCALE GENOMIC DNA]</scope>
    <source>
        <strain evidence="3">cv. Chinese Spring</strain>
    </source>
</reference>
<feature type="region of interest" description="Disordered" evidence="1">
    <location>
        <begin position="18"/>
        <end position="51"/>
    </location>
</feature>
<dbReference type="AlphaFoldDB" id="A0A3B6GXT4"/>
<dbReference type="OMA" id="TITTWNN"/>
<dbReference type="EnsemblPlants" id="TraesCS3D02G249600.1">
    <property type="protein sequence ID" value="TraesCS3D02G249600.1.cds1"/>
    <property type="gene ID" value="TraesCS3D02G249600"/>
</dbReference>